<accession>A0A6G1H8H2</accession>
<dbReference type="InterPro" id="IPR036388">
    <property type="entry name" value="WH-like_DNA-bd_sf"/>
</dbReference>
<organism evidence="2 3">
    <name type="scientific">Aulographum hederae CBS 113979</name>
    <dbReference type="NCBI Taxonomy" id="1176131"/>
    <lineage>
        <taxon>Eukaryota</taxon>
        <taxon>Fungi</taxon>
        <taxon>Dikarya</taxon>
        <taxon>Ascomycota</taxon>
        <taxon>Pezizomycotina</taxon>
        <taxon>Dothideomycetes</taxon>
        <taxon>Pleosporomycetidae</taxon>
        <taxon>Aulographales</taxon>
        <taxon>Aulographaceae</taxon>
    </lineage>
</organism>
<evidence type="ECO:0000313" key="2">
    <source>
        <dbReference type="EMBL" id="KAF1989320.1"/>
    </source>
</evidence>
<dbReference type="OrthoDB" id="3548492at2759"/>
<dbReference type="Gene3D" id="1.10.10.10">
    <property type="entry name" value="Winged helix-like DNA-binding domain superfamily/Winged helix DNA-binding domain"/>
    <property type="match status" value="1"/>
</dbReference>
<reference evidence="2" key="1">
    <citation type="journal article" date="2020" name="Stud. Mycol.">
        <title>101 Dothideomycetes genomes: a test case for predicting lifestyles and emergence of pathogens.</title>
        <authorList>
            <person name="Haridas S."/>
            <person name="Albert R."/>
            <person name="Binder M."/>
            <person name="Bloem J."/>
            <person name="Labutti K."/>
            <person name="Salamov A."/>
            <person name="Andreopoulos B."/>
            <person name="Baker S."/>
            <person name="Barry K."/>
            <person name="Bills G."/>
            <person name="Bluhm B."/>
            <person name="Cannon C."/>
            <person name="Castanera R."/>
            <person name="Culley D."/>
            <person name="Daum C."/>
            <person name="Ezra D."/>
            <person name="Gonzalez J."/>
            <person name="Henrissat B."/>
            <person name="Kuo A."/>
            <person name="Liang C."/>
            <person name="Lipzen A."/>
            <person name="Lutzoni F."/>
            <person name="Magnuson J."/>
            <person name="Mondo S."/>
            <person name="Nolan M."/>
            <person name="Ohm R."/>
            <person name="Pangilinan J."/>
            <person name="Park H.-J."/>
            <person name="Ramirez L."/>
            <person name="Alfaro M."/>
            <person name="Sun H."/>
            <person name="Tritt A."/>
            <person name="Yoshinaga Y."/>
            <person name="Zwiers L.-H."/>
            <person name="Turgeon B."/>
            <person name="Goodwin S."/>
            <person name="Spatafora J."/>
            <person name="Crous P."/>
            <person name="Grigoriev I."/>
        </authorList>
    </citation>
    <scope>NUCLEOTIDE SEQUENCE</scope>
    <source>
        <strain evidence="2">CBS 113979</strain>
    </source>
</reference>
<evidence type="ECO:0008006" key="4">
    <source>
        <dbReference type="Google" id="ProtNLM"/>
    </source>
</evidence>
<dbReference type="SUPFAM" id="SSF46689">
    <property type="entry name" value="Homeodomain-like"/>
    <property type="match status" value="1"/>
</dbReference>
<dbReference type="EMBL" id="ML977145">
    <property type="protein sequence ID" value="KAF1989320.1"/>
    <property type="molecule type" value="Genomic_DNA"/>
</dbReference>
<feature type="region of interest" description="Disordered" evidence="1">
    <location>
        <begin position="1"/>
        <end position="22"/>
    </location>
</feature>
<protein>
    <recommendedName>
        <fullName evidence="4">Resolvase HTH domain-containing protein</fullName>
    </recommendedName>
</protein>
<evidence type="ECO:0000313" key="3">
    <source>
        <dbReference type="Proteomes" id="UP000800041"/>
    </source>
</evidence>
<dbReference type="AlphaFoldDB" id="A0A6G1H8H2"/>
<name>A0A6G1H8H2_9PEZI</name>
<keyword evidence="3" id="KW-1185">Reference proteome</keyword>
<sequence>MPPQRRALRQISGNSRRGPELHPYIRGKIVAKAEDGLSRGEIATELQIPKTTIQYTMRQEEQRINGESLSRSGRPIESTEVTQRHVIRLARLNPKMTYKELHEQSGATHSYRSTYRILKAVGITNWRAK</sequence>
<gene>
    <name evidence="2" type="ORF">K402DRAFT_326744</name>
</gene>
<proteinExistence type="predicted"/>
<feature type="non-terminal residue" evidence="2">
    <location>
        <position position="129"/>
    </location>
</feature>
<dbReference type="InterPro" id="IPR009057">
    <property type="entry name" value="Homeodomain-like_sf"/>
</dbReference>
<feature type="region of interest" description="Disordered" evidence="1">
    <location>
        <begin position="59"/>
        <end position="82"/>
    </location>
</feature>
<evidence type="ECO:0000256" key="1">
    <source>
        <dbReference type="SAM" id="MobiDB-lite"/>
    </source>
</evidence>
<dbReference type="Proteomes" id="UP000800041">
    <property type="component" value="Unassembled WGS sequence"/>
</dbReference>